<comment type="caution">
    <text evidence="6">The sequence shown here is derived from an EMBL/GenBank/DDBJ whole genome shotgun (WGS) entry which is preliminary data.</text>
</comment>
<dbReference type="GO" id="GO:0005524">
    <property type="term" value="F:ATP binding"/>
    <property type="evidence" value="ECO:0007669"/>
    <property type="project" value="UniProtKB-KW"/>
</dbReference>
<gene>
    <name evidence="6" type="ORF">HHL21_12530</name>
</gene>
<keyword evidence="3" id="KW-0547">Nucleotide-binding</keyword>
<dbReference type="PROSITE" id="PS50893">
    <property type="entry name" value="ABC_TRANSPORTER_2"/>
    <property type="match status" value="1"/>
</dbReference>
<dbReference type="InterPro" id="IPR017911">
    <property type="entry name" value="MacB-like_ATP-bd"/>
</dbReference>
<keyword evidence="1" id="KW-0813">Transport</keyword>
<dbReference type="PROSITE" id="PS00211">
    <property type="entry name" value="ABC_TRANSPORTER_1"/>
    <property type="match status" value="1"/>
</dbReference>
<dbReference type="Pfam" id="PF00005">
    <property type="entry name" value="ABC_tran"/>
    <property type="match status" value="1"/>
</dbReference>
<keyword evidence="2" id="KW-1003">Cell membrane</keyword>
<protein>
    <submittedName>
        <fullName evidence="6">ABC transporter ATP-binding protein</fullName>
    </submittedName>
</protein>
<evidence type="ECO:0000256" key="2">
    <source>
        <dbReference type="ARBA" id="ARBA00022475"/>
    </source>
</evidence>
<feature type="domain" description="ABC transporter" evidence="5">
    <location>
        <begin position="2"/>
        <end position="217"/>
    </location>
</feature>
<dbReference type="PANTHER" id="PTHR24220:SF685">
    <property type="entry name" value="ABC TRANSPORTER RELATED"/>
    <property type="match status" value="1"/>
</dbReference>
<accession>A0A848HT79</accession>
<evidence type="ECO:0000256" key="1">
    <source>
        <dbReference type="ARBA" id="ARBA00022448"/>
    </source>
</evidence>
<dbReference type="InterPro" id="IPR003593">
    <property type="entry name" value="AAA+_ATPase"/>
</dbReference>
<dbReference type="InterPro" id="IPR015854">
    <property type="entry name" value="ABC_transpr_LolD-like"/>
</dbReference>
<dbReference type="Gene3D" id="3.40.50.300">
    <property type="entry name" value="P-loop containing nucleotide triphosphate hydrolases"/>
    <property type="match status" value="1"/>
</dbReference>
<dbReference type="GO" id="GO:0005886">
    <property type="term" value="C:plasma membrane"/>
    <property type="evidence" value="ECO:0007669"/>
    <property type="project" value="TreeGrafter"/>
</dbReference>
<dbReference type="PANTHER" id="PTHR24220">
    <property type="entry name" value="IMPORT ATP-BINDING PROTEIN"/>
    <property type="match status" value="1"/>
</dbReference>
<sequence length="218" mass="22686">MLDLISVTKTYNGRAVLAALSHHFPSGQFVAIMGESGVGKSTLLNLIAGLDTPDSGQVVVDGTPVSALGDDAATRLRRSRMGFVFQAFHVLPHLTLQQNVALPLLLNGLDAGAALRMLEKVGLGGRGGDFPRQLSGGEMQRVAIARALVHKPALVLADEPTGNLDPDTAAGILDLLRAEIKASGAAAIMVTHSHAAAEKADKTFVLTRSGLTLASVVR</sequence>
<dbReference type="EMBL" id="JABBGG010000006">
    <property type="protein sequence ID" value="NML61888.1"/>
    <property type="molecule type" value="Genomic_DNA"/>
</dbReference>
<dbReference type="InterPro" id="IPR003439">
    <property type="entry name" value="ABC_transporter-like_ATP-bd"/>
</dbReference>
<dbReference type="InterPro" id="IPR027417">
    <property type="entry name" value="P-loop_NTPase"/>
</dbReference>
<dbReference type="SMART" id="SM00382">
    <property type="entry name" value="AAA"/>
    <property type="match status" value="1"/>
</dbReference>
<proteinExistence type="predicted"/>
<evidence type="ECO:0000313" key="6">
    <source>
        <dbReference type="EMBL" id="NML61888.1"/>
    </source>
</evidence>
<dbReference type="InterPro" id="IPR017871">
    <property type="entry name" value="ABC_transporter-like_CS"/>
</dbReference>
<keyword evidence="7" id="KW-1185">Reference proteome</keyword>
<reference evidence="6 7" key="1">
    <citation type="submission" date="2020-04" db="EMBL/GenBank/DDBJ databases">
        <title>Massilia sp. RP-1-19 isolated from soil.</title>
        <authorList>
            <person name="Dahal R.H."/>
        </authorList>
    </citation>
    <scope>NUCLEOTIDE SEQUENCE [LARGE SCALE GENOMIC DNA]</scope>
    <source>
        <strain evidence="6 7">RP-1-19</strain>
    </source>
</reference>
<name>A0A848HT79_9BURK</name>
<keyword evidence="4 6" id="KW-0067">ATP-binding</keyword>
<evidence type="ECO:0000256" key="3">
    <source>
        <dbReference type="ARBA" id="ARBA00022741"/>
    </source>
</evidence>
<dbReference type="AlphaFoldDB" id="A0A848HT79"/>
<dbReference type="Proteomes" id="UP000583752">
    <property type="component" value="Unassembled WGS sequence"/>
</dbReference>
<evidence type="ECO:0000256" key="4">
    <source>
        <dbReference type="ARBA" id="ARBA00022840"/>
    </source>
</evidence>
<evidence type="ECO:0000313" key="7">
    <source>
        <dbReference type="Proteomes" id="UP000583752"/>
    </source>
</evidence>
<organism evidence="6 7">
    <name type="scientific">Massilia polaris</name>
    <dbReference type="NCBI Taxonomy" id="2728846"/>
    <lineage>
        <taxon>Bacteria</taxon>
        <taxon>Pseudomonadati</taxon>
        <taxon>Pseudomonadota</taxon>
        <taxon>Betaproteobacteria</taxon>
        <taxon>Burkholderiales</taxon>
        <taxon>Oxalobacteraceae</taxon>
        <taxon>Telluria group</taxon>
        <taxon>Massilia</taxon>
    </lineage>
</organism>
<dbReference type="GO" id="GO:0016887">
    <property type="term" value="F:ATP hydrolysis activity"/>
    <property type="evidence" value="ECO:0007669"/>
    <property type="project" value="InterPro"/>
</dbReference>
<dbReference type="RefSeq" id="WP_169466271.1">
    <property type="nucleotide sequence ID" value="NZ_JABBGG010000006.1"/>
</dbReference>
<dbReference type="SUPFAM" id="SSF52540">
    <property type="entry name" value="P-loop containing nucleoside triphosphate hydrolases"/>
    <property type="match status" value="1"/>
</dbReference>
<dbReference type="CDD" id="cd03255">
    <property type="entry name" value="ABC_MJ0796_LolCDE_FtsE"/>
    <property type="match status" value="1"/>
</dbReference>
<dbReference type="GO" id="GO:0022857">
    <property type="term" value="F:transmembrane transporter activity"/>
    <property type="evidence" value="ECO:0007669"/>
    <property type="project" value="TreeGrafter"/>
</dbReference>
<keyword evidence="2" id="KW-0472">Membrane</keyword>
<evidence type="ECO:0000259" key="5">
    <source>
        <dbReference type="PROSITE" id="PS50893"/>
    </source>
</evidence>